<name>U6MW47_9EIME</name>
<dbReference type="GO" id="GO:0000209">
    <property type="term" value="P:protein polyubiquitination"/>
    <property type="evidence" value="ECO:0007669"/>
    <property type="project" value="TreeGrafter"/>
</dbReference>
<accession>U6MW47</accession>
<feature type="region of interest" description="Disordered" evidence="11">
    <location>
        <begin position="1"/>
        <end position="72"/>
    </location>
</feature>
<keyword evidence="7" id="KW-0963">Cytoplasm</keyword>
<evidence type="ECO:0000256" key="11">
    <source>
        <dbReference type="SAM" id="MobiDB-lite"/>
    </source>
</evidence>
<dbReference type="EMBL" id="HG725512">
    <property type="protein sequence ID" value="CDJ68181.1"/>
    <property type="molecule type" value="Genomic_DNA"/>
</dbReference>
<dbReference type="SUPFAM" id="SSF57850">
    <property type="entry name" value="RING/U-box"/>
    <property type="match status" value="1"/>
</dbReference>
<dbReference type="GO" id="GO:0006511">
    <property type="term" value="P:ubiquitin-dependent protein catabolic process"/>
    <property type="evidence" value="ECO:0007669"/>
    <property type="project" value="InterPro"/>
</dbReference>
<dbReference type="CDD" id="cd16657">
    <property type="entry name" value="RING-Ubox_UBE4A"/>
    <property type="match status" value="1"/>
</dbReference>
<dbReference type="Gene3D" id="3.30.40.10">
    <property type="entry name" value="Zinc/RING finger domain, C3HC4 (zinc finger)"/>
    <property type="match status" value="1"/>
</dbReference>
<dbReference type="FunFam" id="3.30.40.10:FF:000055">
    <property type="entry name" value="Ubiquitin conjugation factor e4 a"/>
    <property type="match status" value="1"/>
</dbReference>
<proteinExistence type="inferred from homology"/>
<feature type="compositionally biased region" description="Low complexity" evidence="11">
    <location>
        <begin position="8"/>
        <end position="34"/>
    </location>
</feature>
<dbReference type="RefSeq" id="XP_013436648.1">
    <property type="nucleotide sequence ID" value="XM_013581194.1"/>
</dbReference>
<evidence type="ECO:0000256" key="9">
    <source>
        <dbReference type="ARBA" id="ARBA00022786"/>
    </source>
</evidence>
<dbReference type="EC" id="2.3.2.27" evidence="6"/>
<dbReference type="Pfam" id="PF10408">
    <property type="entry name" value="Ufd2P_core"/>
    <property type="match status" value="1"/>
</dbReference>
<dbReference type="AlphaFoldDB" id="U6MW47"/>
<dbReference type="GO" id="GO:0034450">
    <property type="term" value="F:ubiquitin-ubiquitin ligase activity"/>
    <property type="evidence" value="ECO:0007669"/>
    <property type="project" value="InterPro"/>
</dbReference>
<evidence type="ECO:0000256" key="6">
    <source>
        <dbReference type="ARBA" id="ARBA00012483"/>
    </source>
</evidence>
<feature type="region of interest" description="Disordered" evidence="11">
    <location>
        <begin position="820"/>
        <end position="878"/>
    </location>
</feature>
<dbReference type="InterPro" id="IPR045132">
    <property type="entry name" value="UBE4"/>
</dbReference>
<dbReference type="GO" id="GO:0000151">
    <property type="term" value="C:ubiquitin ligase complex"/>
    <property type="evidence" value="ECO:0007669"/>
    <property type="project" value="InterPro"/>
</dbReference>
<dbReference type="Pfam" id="PF04564">
    <property type="entry name" value="U-box"/>
    <property type="match status" value="1"/>
</dbReference>
<keyword evidence="14" id="KW-1185">Reference proteome</keyword>
<dbReference type="Proteomes" id="UP000030754">
    <property type="component" value="Unassembled WGS sequence"/>
</dbReference>
<reference evidence="13" key="2">
    <citation type="submission" date="2013-10" db="EMBL/GenBank/DDBJ databases">
        <authorList>
            <person name="Aslett M."/>
        </authorList>
    </citation>
    <scope>NUCLEOTIDE SEQUENCE [LARGE SCALE GENOMIC DNA]</scope>
    <source>
        <strain evidence="13">Houghton</strain>
    </source>
</reference>
<feature type="domain" description="U-box" evidence="12">
    <location>
        <begin position="1037"/>
        <end position="1111"/>
    </location>
</feature>
<gene>
    <name evidence="13" type="ORF">ENH_00049700</name>
</gene>
<keyword evidence="8" id="KW-0808">Transferase</keyword>
<protein>
    <recommendedName>
        <fullName evidence="6">RING-type E3 ubiquitin transferase</fullName>
        <ecNumber evidence="6">2.3.2.27</ecNumber>
    </recommendedName>
</protein>
<dbReference type="PANTHER" id="PTHR13931:SF2">
    <property type="entry name" value="UBIQUITIN CONJUGATION FACTOR E4 B"/>
    <property type="match status" value="1"/>
</dbReference>
<evidence type="ECO:0000256" key="10">
    <source>
        <dbReference type="ARBA" id="ARBA00023242"/>
    </source>
</evidence>
<evidence type="ECO:0000256" key="8">
    <source>
        <dbReference type="ARBA" id="ARBA00022679"/>
    </source>
</evidence>
<comment type="catalytic activity">
    <reaction evidence="1">
        <text>S-ubiquitinyl-[E2 ubiquitin-conjugating enzyme]-L-cysteine + [acceptor protein]-L-lysine = [E2 ubiquitin-conjugating enzyme]-L-cysteine + N(6)-ubiquitinyl-[acceptor protein]-L-lysine.</text>
        <dbReference type="EC" id="2.3.2.27"/>
    </reaction>
</comment>
<dbReference type="GO" id="GO:0005634">
    <property type="term" value="C:nucleus"/>
    <property type="evidence" value="ECO:0007669"/>
    <property type="project" value="UniProtKB-SubCell"/>
</dbReference>
<evidence type="ECO:0000256" key="5">
    <source>
        <dbReference type="ARBA" id="ARBA00007434"/>
    </source>
</evidence>
<dbReference type="SMART" id="SM00504">
    <property type="entry name" value="Ubox"/>
    <property type="match status" value="1"/>
</dbReference>
<comment type="subcellular location">
    <subcellularLocation>
        <location evidence="3">Cytoplasm</location>
    </subcellularLocation>
    <subcellularLocation>
        <location evidence="2">Nucleus</location>
    </subcellularLocation>
</comment>
<comment type="pathway">
    <text evidence="4">Protein modification; protein ubiquitination.</text>
</comment>
<evidence type="ECO:0000256" key="2">
    <source>
        <dbReference type="ARBA" id="ARBA00004123"/>
    </source>
</evidence>
<dbReference type="PROSITE" id="PS51698">
    <property type="entry name" value="U_BOX"/>
    <property type="match status" value="1"/>
</dbReference>
<dbReference type="PANTHER" id="PTHR13931">
    <property type="entry name" value="UBIQUITINATION FACTOR E4"/>
    <property type="match status" value="1"/>
</dbReference>
<dbReference type="OrthoDB" id="20295at2759"/>
<dbReference type="InterPro" id="IPR013083">
    <property type="entry name" value="Znf_RING/FYVE/PHD"/>
</dbReference>
<organism evidence="13 14">
    <name type="scientific">Eimeria necatrix</name>
    <dbReference type="NCBI Taxonomy" id="51315"/>
    <lineage>
        <taxon>Eukaryota</taxon>
        <taxon>Sar</taxon>
        <taxon>Alveolata</taxon>
        <taxon>Apicomplexa</taxon>
        <taxon>Conoidasida</taxon>
        <taxon>Coccidia</taxon>
        <taxon>Eucoccidiorida</taxon>
        <taxon>Eimeriorina</taxon>
        <taxon>Eimeriidae</taxon>
        <taxon>Eimeria</taxon>
    </lineage>
</organism>
<dbReference type="VEuPathDB" id="ToxoDB:ENH_00049700"/>
<evidence type="ECO:0000256" key="1">
    <source>
        <dbReference type="ARBA" id="ARBA00000900"/>
    </source>
</evidence>
<dbReference type="GeneID" id="25475119"/>
<keyword evidence="10" id="KW-0539">Nucleus</keyword>
<dbReference type="InterPro" id="IPR019474">
    <property type="entry name" value="Ub_conjug_fac_E4_core"/>
</dbReference>
<feature type="compositionally biased region" description="Acidic residues" evidence="11">
    <location>
        <begin position="856"/>
        <end position="865"/>
    </location>
</feature>
<dbReference type="InterPro" id="IPR003613">
    <property type="entry name" value="Ubox_domain"/>
</dbReference>
<dbReference type="GO" id="GO:0005737">
    <property type="term" value="C:cytoplasm"/>
    <property type="evidence" value="ECO:0007669"/>
    <property type="project" value="UniProtKB-SubCell"/>
</dbReference>
<evidence type="ECO:0000313" key="13">
    <source>
        <dbReference type="EMBL" id="CDJ68181.1"/>
    </source>
</evidence>
<evidence type="ECO:0000256" key="7">
    <source>
        <dbReference type="ARBA" id="ARBA00022490"/>
    </source>
</evidence>
<feature type="compositionally biased region" description="Low complexity" evidence="11">
    <location>
        <begin position="828"/>
        <end position="855"/>
    </location>
</feature>
<reference evidence="13" key="1">
    <citation type="submission" date="2013-10" db="EMBL/GenBank/DDBJ databases">
        <title>Genomic analysis of the causative agents of coccidiosis in chickens.</title>
        <authorList>
            <person name="Reid A.J."/>
            <person name="Blake D."/>
            <person name="Billington K."/>
            <person name="Browne H."/>
            <person name="Dunn M."/>
            <person name="Hung S."/>
            <person name="Kawahara F."/>
            <person name="Miranda-Saavedra D."/>
            <person name="Mourier T."/>
            <person name="Nagra H."/>
            <person name="Otto T.D."/>
            <person name="Rawlings N."/>
            <person name="Sanchez A."/>
            <person name="Sanders M."/>
            <person name="Subramaniam C."/>
            <person name="Tay Y."/>
            <person name="Dear P."/>
            <person name="Doerig C."/>
            <person name="Gruber A."/>
            <person name="Parkinson J."/>
            <person name="Shirley M."/>
            <person name="Wan K.L."/>
            <person name="Berriman M."/>
            <person name="Tomley F."/>
            <person name="Pain A."/>
        </authorList>
    </citation>
    <scope>NUCLEOTIDE SEQUENCE [LARGE SCALE GENOMIC DNA]</scope>
    <source>
        <strain evidence="13">Houghton</strain>
    </source>
</reference>
<dbReference type="GO" id="GO:0036503">
    <property type="term" value="P:ERAD pathway"/>
    <property type="evidence" value="ECO:0007669"/>
    <property type="project" value="InterPro"/>
</dbReference>
<comment type="similarity">
    <text evidence="5">Belongs to the ubiquitin conjugation factor E4 family.</text>
</comment>
<keyword evidence="9" id="KW-0833">Ubl conjugation pathway</keyword>
<evidence type="ECO:0000256" key="3">
    <source>
        <dbReference type="ARBA" id="ARBA00004496"/>
    </source>
</evidence>
<evidence type="ECO:0000313" key="14">
    <source>
        <dbReference type="Proteomes" id="UP000030754"/>
    </source>
</evidence>
<dbReference type="UniPathway" id="UPA00143"/>
<evidence type="ECO:0000259" key="12">
    <source>
        <dbReference type="PROSITE" id="PS51698"/>
    </source>
</evidence>
<evidence type="ECO:0000256" key="4">
    <source>
        <dbReference type="ARBA" id="ARBA00004906"/>
    </source>
</evidence>
<feature type="compositionally biased region" description="Low complexity" evidence="11">
    <location>
        <begin position="42"/>
        <end position="65"/>
    </location>
</feature>
<sequence>MESPQATGAVSPPDAGSGASAAPPGEPTAAATVPSRAEEAPKAPAAAAAATAAPAAAAAAGTRPAMSPEEQREIKEDRFLQASLRVRADGGVFPNCLYLPKLAEECVREGLAPRLRVDVVQEILIEQTQLLWRSKSQNVFRANAEAFHRLSDDTYTKYLPADRRVAATAAVQEQLVSNAVLLLTCLELFELEEPPPVAAVSVQFREFLEGGASTVFMNKLIAGLQDTPTAEEALAAAFGPAVDGFFAALTGRAVGDYKAPAVGAIRFLSSFKPIAAVIANRPCFSPPFLPPLPASQPGFFLQENSLLGRLLSFTPLDGPVLPKGQQSSVQRAFAGSAALAPTYLQNTIQGMRHDIQNLMDIDNQILKNLCRAGKAERQRVLLWFAAVLTSNEGRAKAAHAHMLLQQQTPESADPLHSFLIKAQGQNTFGFCINVFHALLLLVDPIKYEKICELSPFYVTCGPSSDALRLAVAGPLRREALLGEGEAVAAAKAFYQTIAADDANSKFTAEVFWLTIRAVRLCFNPCANECMRWMDHFQRRHDEGMQQNSTEAKHIIAEVLGWRVILLHPRLCSLYWHFAHLFCSWLLGCMYTYAPDGKEDPKAVALLTSQKWRYAALLTQLPPGGAENPSQPPPQFALLPSGIIEDLFLSMRHMAELQAVYSSLRGAQGGEVSPCSSMDAELVAATCIAVMGSPGFFRSVHTRCDGACRTLHRLFLLEDFRSRLESLSVAKRFLLPALFEVFIDSERGSYYDRINFRIPIVDMLRRLLANEDYKTNMKGLAEAHPEKFLHLIHLLLNDVAALVDQAMEALVEIRRRQLEGRDNDQAPLPGQTGARAGAAGAAAAAAGATQGAPAAGGEEEESDGDEVAGSLEGQSPLEREPWARLQTTARDLCSLGQSACGLFTLLSRHCGAVISSSSSVLPQAVTTLDCCLDHLVGPRCLQLKVNSMETYSFRPKDWLSTVLEAYVYLLQADKTNGEVIIAEILRDGRYYKQANISKACRIARREGLMSSVLLEEFHSLVKRLADMEQAGKDIDLDDVPPEFLDPIMADLMTDPVLLPSSKVIVDRRNIERHLMSEPSDPFNRAPLTREQLVPQPELKKAIEAFTEAKRQMAATTKSPGN</sequence>